<organism evidence="2 3">
    <name type="scientific">Virgisporangium aliadipatigenens</name>
    <dbReference type="NCBI Taxonomy" id="741659"/>
    <lineage>
        <taxon>Bacteria</taxon>
        <taxon>Bacillati</taxon>
        <taxon>Actinomycetota</taxon>
        <taxon>Actinomycetes</taxon>
        <taxon>Micromonosporales</taxon>
        <taxon>Micromonosporaceae</taxon>
        <taxon>Virgisporangium</taxon>
    </lineage>
</organism>
<accession>A0A8J3YT65</accession>
<sequence length="142" mass="14886">MTAARPVRRRRSWRDDRGQVSLWTIFGAVIVLVLAGLVLDQGLVMADKVRLLDIAQAAARAGTQRLDMAAHRAAGVVRLDQPAAAAAARAFLTTRGKPGAVSTTSTTVTVTVTGTRRTQLLTLVGVTSIPIAATATASPTTR</sequence>
<dbReference type="EMBL" id="BOPF01000026">
    <property type="protein sequence ID" value="GIJ49371.1"/>
    <property type="molecule type" value="Genomic_DNA"/>
</dbReference>
<dbReference type="Proteomes" id="UP000619260">
    <property type="component" value="Unassembled WGS sequence"/>
</dbReference>
<reference evidence="2" key="1">
    <citation type="submission" date="2021-01" db="EMBL/GenBank/DDBJ databases">
        <title>Whole genome shotgun sequence of Virgisporangium aliadipatigenens NBRC 105644.</title>
        <authorList>
            <person name="Komaki H."/>
            <person name="Tamura T."/>
        </authorList>
    </citation>
    <scope>NUCLEOTIDE SEQUENCE</scope>
    <source>
        <strain evidence="2">NBRC 105644</strain>
    </source>
</reference>
<keyword evidence="1" id="KW-0472">Membrane</keyword>
<protein>
    <submittedName>
        <fullName evidence="2">Uncharacterized protein</fullName>
    </submittedName>
</protein>
<proteinExistence type="predicted"/>
<dbReference type="AlphaFoldDB" id="A0A8J3YT65"/>
<gene>
    <name evidence="2" type="ORF">Val02_62570</name>
</gene>
<keyword evidence="1" id="KW-1133">Transmembrane helix</keyword>
<keyword evidence="3" id="KW-1185">Reference proteome</keyword>
<feature type="transmembrane region" description="Helical" evidence="1">
    <location>
        <begin position="20"/>
        <end position="39"/>
    </location>
</feature>
<dbReference type="RefSeq" id="WP_203902839.1">
    <property type="nucleotide sequence ID" value="NZ_BOPF01000026.1"/>
</dbReference>
<evidence type="ECO:0000313" key="2">
    <source>
        <dbReference type="EMBL" id="GIJ49371.1"/>
    </source>
</evidence>
<name>A0A8J3YT65_9ACTN</name>
<evidence type="ECO:0000313" key="3">
    <source>
        <dbReference type="Proteomes" id="UP000619260"/>
    </source>
</evidence>
<evidence type="ECO:0000256" key="1">
    <source>
        <dbReference type="SAM" id="Phobius"/>
    </source>
</evidence>
<comment type="caution">
    <text evidence="2">The sequence shown here is derived from an EMBL/GenBank/DDBJ whole genome shotgun (WGS) entry which is preliminary data.</text>
</comment>
<keyword evidence="1" id="KW-0812">Transmembrane</keyword>